<sequence length="409" mass="43966">MVALVAAGIAAATAGVVVALWWAGTAGLSGQSLVTARLDALRTGLSIGIGGGGIFALYLAWRRQHATEIGLVQAEQVARDTREDAAARRVTELYAKSAEQLGSDKAPVRLAGLYALERLAQDNPHQRATVVNVLCAYLRMPFTQPDDSATEDVDEQTRARHDDLRQERQVRLTAQRILTAHLRPGPRPEHPLDTFWPDTDLDLTGAILVDLDFMDCRPREVEFGGAVFIGNARFLNTTFTADVWFWHATFAGDARFAGATFAKDAWFDEVMFHGETDFLRATFGGLGSFDGAMFAGDTLFSKVGSTGQTSIENCFVTHPVPEDSSWPATWRPADEHGPVEGFDGTWHRLVEVEAELVVVPVRGAPGGPPPRPGARFGGPGAPLPPGARVPGSAESSDTSRAPSLRRGGA</sequence>
<evidence type="ECO:0000256" key="2">
    <source>
        <dbReference type="SAM" id="Phobius"/>
    </source>
</evidence>
<keyword evidence="2" id="KW-0472">Membrane</keyword>
<gene>
    <name evidence="3" type="ORF">J2S66_001896</name>
</gene>
<reference evidence="3 4" key="1">
    <citation type="submission" date="2023-07" db="EMBL/GenBank/DDBJ databases">
        <title>Sequencing the genomes of 1000 actinobacteria strains.</title>
        <authorList>
            <person name="Klenk H.-P."/>
        </authorList>
    </citation>
    <scope>NUCLEOTIDE SEQUENCE [LARGE SCALE GENOMIC DNA]</scope>
    <source>
        <strain evidence="3 4">DSM 43749</strain>
    </source>
</reference>
<protein>
    <recommendedName>
        <fullName evidence="5">Pentapeptide repeat protein</fullName>
    </recommendedName>
</protein>
<evidence type="ECO:0008006" key="5">
    <source>
        <dbReference type="Google" id="ProtNLM"/>
    </source>
</evidence>
<dbReference type="EMBL" id="JAVDSG010000001">
    <property type="protein sequence ID" value="MDR6593512.1"/>
    <property type="molecule type" value="Genomic_DNA"/>
</dbReference>
<dbReference type="Pfam" id="PF13576">
    <property type="entry name" value="Pentapeptide_3"/>
    <property type="match status" value="1"/>
</dbReference>
<feature type="transmembrane region" description="Helical" evidence="2">
    <location>
        <begin position="43"/>
        <end position="61"/>
    </location>
</feature>
<keyword evidence="4" id="KW-1185">Reference proteome</keyword>
<keyword evidence="2" id="KW-0812">Transmembrane</keyword>
<proteinExistence type="predicted"/>
<comment type="caution">
    <text evidence="3">The sequence shown here is derived from an EMBL/GenBank/DDBJ whole genome shotgun (WGS) entry which is preliminary data.</text>
</comment>
<accession>A0ABU1PS86</accession>
<name>A0ABU1PS86_9PSEU</name>
<dbReference type="Proteomes" id="UP001268819">
    <property type="component" value="Unassembled WGS sequence"/>
</dbReference>
<evidence type="ECO:0000313" key="4">
    <source>
        <dbReference type="Proteomes" id="UP001268819"/>
    </source>
</evidence>
<evidence type="ECO:0000313" key="3">
    <source>
        <dbReference type="EMBL" id="MDR6593512.1"/>
    </source>
</evidence>
<feature type="region of interest" description="Disordered" evidence="1">
    <location>
        <begin position="361"/>
        <end position="409"/>
    </location>
</feature>
<keyword evidence="2" id="KW-1133">Transmembrane helix</keyword>
<dbReference type="InterPro" id="IPR001646">
    <property type="entry name" value="5peptide_repeat"/>
</dbReference>
<dbReference type="RefSeq" id="WP_310306293.1">
    <property type="nucleotide sequence ID" value="NZ_BAAAXB010000001.1"/>
</dbReference>
<organism evidence="3 4">
    <name type="scientific">Saccharothrix longispora</name>
    <dbReference type="NCBI Taxonomy" id="33920"/>
    <lineage>
        <taxon>Bacteria</taxon>
        <taxon>Bacillati</taxon>
        <taxon>Actinomycetota</taxon>
        <taxon>Actinomycetes</taxon>
        <taxon>Pseudonocardiales</taxon>
        <taxon>Pseudonocardiaceae</taxon>
        <taxon>Saccharothrix</taxon>
    </lineage>
</organism>
<evidence type="ECO:0000256" key="1">
    <source>
        <dbReference type="SAM" id="MobiDB-lite"/>
    </source>
</evidence>
<dbReference type="Gene3D" id="2.160.20.80">
    <property type="entry name" value="E3 ubiquitin-protein ligase SopA"/>
    <property type="match status" value="1"/>
</dbReference>